<dbReference type="Gene3D" id="3.40.50.2000">
    <property type="entry name" value="Glycogen Phosphorylase B"/>
    <property type="match status" value="1"/>
</dbReference>
<evidence type="ECO:0000259" key="1">
    <source>
        <dbReference type="Pfam" id="PF00534"/>
    </source>
</evidence>
<organism evidence="2 3">
    <name type="scientific">Paenibacillus pasadenensis</name>
    <dbReference type="NCBI Taxonomy" id="217090"/>
    <lineage>
        <taxon>Bacteria</taxon>
        <taxon>Bacillati</taxon>
        <taxon>Bacillota</taxon>
        <taxon>Bacilli</taxon>
        <taxon>Bacillales</taxon>
        <taxon>Paenibacillaceae</taxon>
        <taxon>Paenibacillus</taxon>
    </lineage>
</organism>
<keyword evidence="3" id="KW-1185">Reference proteome</keyword>
<dbReference type="AlphaFoldDB" id="A0A2N5N7V0"/>
<gene>
    <name evidence="2" type="ORF">B8V81_4857</name>
</gene>
<accession>A0A2N5N7V0</accession>
<dbReference type="Pfam" id="PF00534">
    <property type="entry name" value="Glycos_transf_1"/>
    <property type="match status" value="1"/>
</dbReference>
<reference evidence="2 3" key="1">
    <citation type="submission" date="2017-05" db="EMBL/GenBank/DDBJ databases">
        <title>Functional genome analysis of Paenibacillus pasadenensis strain R16: insights on endophytic life style and antifungal activity.</title>
        <authorList>
            <person name="Passera A."/>
            <person name="Marcolungo L."/>
            <person name="Casati P."/>
            <person name="Brasca M."/>
            <person name="Quaglino F."/>
            <person name="Delledonne M."/>
        </authorList>
    </citation>
    <scope>NUCLEOTIDE SEQUENCE [LARGE SCALE GENOMIC DNA]</scope>
    <source>
        <strain evidence="2 3">R16</strain>
    </source>
</reference>
<dbReference type="InterPro" id="IPR001296">
    <property type="entry name" value="Glyco_trans_1"/>
</dbReference>
<protein>
    <recommendedName>
        <fullName evidence="1">Glycosyl transferase family 1 domain-containing protein</fullName>
    </recommendedName>
</protein>
<name>A0A2N5N7V0_9BACL</name>
<proteinExistence type="predicted"/>
<evidence type="ECO:0000313" key="3">
    <source>
        <dbReference type="Proteomes" id="UP000234789"/>
    </source>
</evidence>
<evidence type="ECO:0000313" key="2">
    <source>
        <dbReference type="EMBL" id="PLT46426.1"/>
    </source>
</evidence>
<dbReference type="OrthoDB" id="2894035at2"/>
<dbReference type="Proteomes" id="UP000234789">
    <property type="component" value="Unassembled WGS sequence"/>
</dbReference>
<feature type="domain" description="Glycosyl transferase family 1" evidence="1">
    <location>
        <begin position="168"/>
        <end position="266"/>
    </location>
</feature>
<dbReference type="SUPFAM" id="SSF53756">
    <property type="entry name" value="UDP-Glycosyltransferase/glycogen phosphorylase"/>
    <property type="match status" value="1"/>
</dbReference>
<dbReference type="GO" id="GO:0016757">
    <property type="term" value="F:glycosyltransferase activity"/>
    <property type="evidence" value="ECO:0007669"/>
    <property type="project" value="InterPro"/>
</dbReference>
<dbReference type="RefSeq" id="WP_028596974.1">
    <property type="nucleotide sequence ID" value="NZ_BIMM01000035.1"/>
</dbReference>
<dbReference type="EMBL" id="NFEZ01000004">
    <property type="protein sequence ID" value="PLT46426.1"/>
    <property type="molecule type" value="Genomic_DNA"/>
</dbReference>
<sequence>MTKVGLVMRKIQFAEAQGPRIYAERLQALSRELGVEIVFVAPDRHVSGYDQAPGYEYEKGDLVNYDLVLEQLDRERIEHVIYTVSGFTFLKMFRDKAVLFPHSYPHPDLTGYEMMKPFYSIVDKAVVHTDYLKGLFRADWGVTDVDVIPIGFEEELAERHYDPSQVVENRILWIGRDEPNRRPDLPLEYARRNPDKDVVMAMGGLRYRESMKRYDIPSNVTLKFALSRDEVFELMNSAKVYWSSSRFDTFSMPLAEAMAMGKLVVKPEHPCYGHIASTHTFAGSESNWFELLNMAAAHPRRVSEDNRDQAFSRFGGRVMKAGYEKFYSGWL</sequence>
<comment type="caution">
    <text evidence="2">The sequence shown here is derived from an EMBL/GenBank/DDBJ whole genome shotgun (WGS) entry which is preliminary data.</text>
</comment>